<name>J9FLX3_9ZZZZ</name>
<protein>
    <submittedName>
        <fullName evidence="2">Uncharacterized protein</fullName>
    </submittedName>
</protein>
<gene>
    <name evidence="2" type="ORF">EVA_21311</name>
</gene>
<accession>J9FLX3</accession>
<comment type="caution">
    <text evidence="2">The sequence shown here is derived from an EMBL/GenBank/DDBJ whole genome shotgun (WGS) entry which is preliminary data.</text>
</comment>
<dbReference type="EMBL" id="AMCI01008750">
    <property type="protein sequence ID" value="EJW90582.1"/>
    <property type="molecule type" value="Genomic_DNA"/>
</dbReference>
<dbReference type="AlphaFoldDB" id="J9FLX3"/>
<reference evidence="2" key="1">
    <citation type="journal article" date="2012" name="PLoS ONE">
        <title>Gene sets for utilization of primary and secondary nutrition supplies in the distal gut of endangered iberian lynx.</title>
        <authorList>
            <person name="Alcaide M."/>
            <person name="Messina E."/>
            <person name="Richter M."/>
            <person name="Bargiela R."/>
            <person name="Peplies J."/>
            <person name="Huws S.A."/>
            <person name="Newbold C.J."/>
            <person name="Golyshin P.N."/>
            <person name="Simon M.A."/>
            <person name="Lopez G."/>
            <person name="Yakimov M.M."/>
            <person name="Ferrer M."/>
        </authorList>
    </citation>
    <scope>NUCLEOTIDE SEQUENCE</scope>
</reference>
<evidence type="ECO:0000256" key="1">
    <source>
        <dbReference type="SAM" id="MobiDB-lite"/>
    </source>
</evidence>
<organism evidence="2">
    <name type="scientific">gut metagenome</name>
    <dbReference type="NCBI Taxonomy" id="749906"/>
    <lineage>
        <taxon>unclassified sequences</taxon>
        <taxon>metagenomes</taxon>
        <taxon>organismal metagenomes</taxon>
    </lineage>
</organism>
<evidence type="ECO:0000313" key="2">
    <source>
        <dbReference type="EMBL" id="EJW90582.1"/>
    </source>
</evidence>
<feature type="region of interest" description="Disordered" evidence="1">
    <location>
        <begin position="37"/>
        <end position="57"/>
    </location>
</feature>
<sequence>MSSFTFFTFTYVSTGFTQSATLEGSVHGVVVHARKYASSPTTSKRTTAERSLTSLYP</sequence>
<proteinExistence type="predicted"/>
<feature type="compositionally biased region" description="Polar residues" evidence="1">
    <location>
        <begin position="38"/>
        <end position="57"/>
    </location>
</feature>